<dbReference type="FunFam" id="3.10.20.370:FF:000001">
    <property type="entry name" value="Retrovirus-related Pol polyprotein from transposon 17.6-like protein"/>
    <property type="match status" value="1"/>
</dbReference>
<evidence type="ECO:0000256" key="3">
    <source>
        <dbReference type="ARBA" id="ARBA00022679"/>
    </source>
</evidence>
<keyword evidence="6" id="KW-0255">Endonuclease</keyword>
<dbReference type="SUPFAM" id="SSF53098">
    <property type="entry name" value="Ribonuclease H-like"/>
    <property type="match status" value="1"/>
</dbReference>
<name>A0A8C7JDG8_ONCKI</name>
<dbReference type="GO" id="GO:0003964">
    <property type="term" value="F:RNA-directed DNA polymerase activity"/>
    <property type="evidence" value="ECO:0007669"/>
    <property type="project" value="UniProtKB-KW"/>
</dbReference>
<evidence type="ECO:0000256" key="9">
    <source>
        <dbReference type="ARBA" id="ARBA00039658"/>
    </source>
</evidence>
<dbReference type="Proteomes" id="UP000694557">
    <property type="component" value="Unassembled WGS sequence"/>
</dbReference>
<feature type="region of interest" description="Disordered" evidence="10">
    <location>
        <begin position="854"/>
        <end position="875"/>
    </location>
</feature>
<dbReference type="GO" id="GO:0003676">
    <property type="term" value="F:nucleic acid binding"/>
    <property type="evidence" value="ECO:0007669"/>
    <property type="project" value="InterPro"/>
</dbReference>
<evidence type="ECO:0000256" key="2">
    <source>
        <dbReference type="ARBA" id="ARBA00012180"/>
    </source>
</evidence>
<evidence type="ECO:0000259" key="11">
    <source>
        <dbReference type="PROSITE" id="PS50878"/>
    </source>
</evidence>
<dbReference type="Pfam" id="PF17917">
    <property type="entry name" value="RT_RNaseH"/>
    <property type="match status" value="1"/>
</dbReference>
<dbReference type="InterPro" id="IPR012337">
    <property type="entry name" value="RNaseH-like_sf"/>
</dbReference>
<reference evidence="13" key="2">
    <citation type="submission" date="2025-09" db="UniProtKB">
        <authorList>
            <consortium name="Ensembl"/>
        </authorList>
    </citation>
    <scope>IDENTIFICATION</scope>
</reference>
<keyword evidence="3" id="KW-0808">Transferase</keyword>
<evidence type="ECO:0000256" key="10">
    <source>
        <dbReference type="SAM" id="MobiDB-lite"/>
    </source>
</evidence>
<dbReference type="Gene3D" id="3.10.10.10">
    <property type="entry name" value="HIV Type 1 Reverse Transcriptase, subunit A, domain 1"/>
    <property type="match status" value="1"/>
</dbReference>
<evidence type="ECO:0000313" key="13">
    <source>
        <dbReference type="Ensembl" id="ENSOKIP00005081488.1"/>
    </source>
</evidence>
<dbReference type="Pfam" id="PF00078">
    <property type="entry name" value="RVT_1"/>
    <property type="match status" value="1"/>
</dbReference>
<dbReference type="InterPro" id="IPR001584">
    <property type="entry name" value="Integrase_cat-core"/>
</dbReference>
<dbReference type="PANTHER" id="PTHR37984:SF15">
    <property type="entry name" value="INTEGRASE CATALYTIC DOMAIN-CONTAINING PROTEIN"/>
    <property type="match status" value="1"/>
</dbReference>
<dbReference type="Gene3D" id="3.30.420.10">
    <property type="entry name" value="Ribonuclease H-like superfamily/Ribonuclease H"/>
    <property type="match status" value="1"/>
</dbReference>
<organism evidence="13 14">
    <name type="scientific">Oncorhynchus kisutch</name>
    <name type="common">Coho salmon</name>
    <name type="synonym">Salmo kisutch</name>
    <dbReference type="NCBI Taxonomy" id="8019"/>
    <lineage>
        <taxon>Eukaryota</taxon>
        <taxon>Metazoa</taxon>
        <taxon>Chordata</taxon>
        <taxon>Craniata</taxon>
        <taxon>Vertebrata</taxon>
        <taxon>Euteleostomi</taxon>
        <taxon>Actinopterygii</taxon>
        <taxon>Neopterygii</taxon>
        <taxon>Teleostei</taxon>
        <taxon>Protacanthopterygii</taxon>
        <taxon>Salmoniformes</taxon>
        <taxon>Salmonidae</taxon>
        <taxon>Salmoninae</taxon>
        <taxon>Oncorhynchus</taxon>
    </lineage>
</organism>
<dbReference type="FunFam" id="1.10.340.70:FF:000001">
    <property type="entry name" value="Retrovirus-related Pol polyprotein from transposon gypsy-like Protein"/>
    <property type="match status" value="1"/>
</dbReference>
<comment type="similarity">
    <text evidence="1">Belongs to the beta type-B retroviral polymerase family. HERV class-II K(HML-2) pol subfamily.</text>
</comment>
<accession>A0A8C7JDG8</accession>
<keyword evidence="7" id="KW-0378">Hydrolase</keyword>
<dbReference type="GO" id="GO:0015074">
    <property type="term" value="P:DNA integration"/>
    <property type="evidence" value="ECO:0007669"/>
    <property type="project" value="InterPro"/>
</dbReference>
<dbReference type="Gene3D" id="1.10.340.70">
    <property type="match status" value="1"/>
</dbReference>
<dbReference type="InterPro" id="IPR043128">
    <property type="entry name" value="Rev_trsase/Diguanyl_cyclase"/>
</dbReference>
<dbReference type="SUPFAM" id="SSF56672">
    <property type="entry name" value="DNA/RNA polymerases"/>
    <property type="match status" value="1"/>
</dbReference>
<dbReference type="InterPro" id="IPR050951">
    <property type="entry name" value="Retrovirus_Pol_polyprotein"/>
</dbReference>
<dbReference type="EC" id="3.1.26.4" evidence="2"/>
<dbReference type="CDD" id="cd09274">
    <property type="entry name" value="RNase_HI_RT_Ty3"/>
    <property type="match status" value="1"/>
</dbReference>
<dbReference type="Ensembl" id="ENSOKIT00005086924.1">
    <property type="protein sequence ID" value="ENSOKIP00005081488.1"/>
    <property type="gene ID" value="ENSOKIG00005035282.1"/>
</dbReference>
<feature type="region of interest" description="Disordered" evidence="10">
    <location>
        <begin position="1386"/>
        <end position="1434"/>
    </location>
</feature>
<evidence type="ECO:0000259" key="12">
    <source>
        <dbReference type="PROSITE" id="PS50994"/>
    </source>
</evidence>
<feature type="compositionally biased region" description="Low complexity" evidence="10">
    <location>
        <begin position="854"/>
        <end position="865"/>
    </location>
</feature>
<dbReference type="FunFam" id="3.30.420.10:FF:000032">
    <property type="entry name" value="Retrovirus-related Pol polyprotein from transposon 297-like Protein"/>
    <property type="match status" value="1"/>
</dbReference>
<dbReference type="CDD" id="cd00303">
    <property type="entry name" value="retropepsin_like"/>
    <property type="match status" value="1"/>
</dbReference>
<evidence type="ECO:0000256" key="4">
    <source>
        <dbReference type="ARBA" id="ARBA00022695"/>
    </source>
</evidence>
<keyword evidence="5" id="KW-0540">Nuclease</keyword>
<dbReference type="InterPro" id="IPR041373">
    <property type="entry name" value="RT_RNaseH"/>
</dbReference>
<evidence type="ECO:0000256" key="5">
    <source>
        <dbReference type="ARBA" id="ARBA00022722"/>
    </source>
</evidence>
<dbReference type="InterPro" id="IPR036397">
    <property type="entry name" value="RNaseH_sf"/>
</dbReference>
<proteinExistence type="inferred from homology"/>
<evidence type="ECO:0000256" key="6">
    <source>
        <dbReference type="ARBA" id="ARBA00022759"/>
    </source>
</evidence>
<dbReference type="Pfam" id="PF00665">
    <property type="entry name" value="rve"/>
    <property type="match status" value="1"/>
</dbReference>
<dbReference type="Gene3D" id="3.30.70.270">
    <property type="match status" value="2"/>
</dbReference>
<keyword evidence="8" id="KW-0695">RNA-directed DNA polymerase</keyword>
<dbReference type="InterPro" id="IPR000477">
    <property type="entry name" value="RT_dom"/>
</dbReference>
<feature type="domain" description="Integrase catalytic" evidence="12">
    <location>
        <begin position="1005"/>
        <end position="1163"/>
    </location>
</feature>
<dbReference type="CDD" id="cd01647">
    <property type="entry name" value="RT_LTR"/>
    <property type="match status" value="1"/>
</dbReference>
<keyword evidence="4" id="KW-0548">Nucleotidyltransferase</keyword>
<dbReference type="GeneTree" id="ENSGT01100000263500"/>
<feature type="compositionally biased region" description="Basic and acidic residues" evidence="10">
    <location>
        <begin position="1345"/>
        <end position="1360"/>
    </location>
</feature>
<dbReference type="PANTHER" id="PTHR37984">
    <property type="entry name" value="PROTEIN CBG26694"/>
    <property type="match status" value="1"/>
</dbReference>
<evidence type="ECO:0000256" key="1">
    <source>
        <dbReference type="ARBA" id="ARBA00010879"/>
    </source>
</evidence>
<feature type="region of interest" description="Disordered" evidence="10">
    <location>
        <begin position="1292"/>
        <end position="1363"/>
    </location>
</feature>
<dbReference type="InterPro" id="IPR043502">
    <property type="entry name" value="DNA/RNA_pol_sf"/>
</dbReference>
<keyword evidence="14" id="KW-1185">Reference proteome</keyword>
<reference evidence="13" key="1">
    <citation type="submission" date="2025-08" db="UniProtKB">
        <authorList>
            <consortium name="Ensembl"/>
        </authorList>
    </citation>
    <scope>IDENTIFICATION</scope>
</reference>
<dbReference type="InterPro" id="IPR041588">
    <property type="entry name" value="Integrase_H2C2"/>
</dbReference>
<evidence type="ECO:0000313" key="14">
    <source>
        <dbReference type="Proteomes" id="UP000694557"/>
    </source>
</evidence>
<protein>
    <recommendedName>
        <fullName evidence="9">Gypsy retrotransposon integrase-like protein 1</fullName>
        <ecNumber evidence="2">3.1.26.4</ecNumber>
    </recommendedName>
</protein>
<evidence type="ECO:0000256" key="7">
    <source>
        <dbReference type="ARBA" id="ARBA00022801"/>
    </source>
</evidence>
<dbReference type="PROSITE" id="PS51257">
    <property type="entry name" value="PROKAR_LIPOPROTEIN"/>
    <property type="match status" value="1"/>
</dbReference>
<dbReference type="GO" id="GO:0004523">
    <property type="term" value="F:RNA-DNA hybrid ribonuclease activity"/>
    <property type="evidence" value="ECO:0007669"/>
    <property type="project" value="UniProtKB-EC"/>
</dbReference>
<dbReference type="Pfam" id="PF17921">
    <property type="entry name" value="Integrase_H2C2"/>
    <property type="match status" value="1"/>
</dbReference>
<feature type="domain" description="Reverse transcriptase" evidence="11">
    <location>
        <begin position="386"/>
        <end position="565"/>
    </location>
</feature>
<dbReference type="PROSITE" id="PS50878">
    <property type="entry name" value="RT_POL"/>
    <property type="match status" value="1"/>
</dbReference>
<sequence length="1493" mass="170576">MYSNSERFSCTEENAHSLPSLAQGCHPRKVTSLVGRQCLIECHLNRHHLQALWDTGSQVSVIDERWKEESLPNARLRDVSEILDSPDDLRLTAANGTEMPYLGWIETTFRLASETDQTKELIIPVLVMKDCHLSHPIIGFNVIEHILTMTEKTKRYSTVKTAFPSLNRNKVRAFIQAVSAEQTDEYAVKTKKEKVAVPKHSSIQIECRVASQPFKDDMTMLFQPDLNPQWPDDLEFFDTLVRVRKGVFPVILLDVSNPTDHDIALLGRTIIGTVQTIMTVLPAQVFEKTVTPATVNHTSVRTPCTATEQWDPPVDLTHLTEEQREVVRQMLREECHSFSRSDNDIGCIERLKMTISLKDSEPVKRTYMSVPRPLYQEMKGYIYDLIVQGWFRKSNSSYSSPVVCVRKKDGTLRLCIDYRDLNRKTHPDRQPIPRVQDIMDSLGGNSWFSLLDQGKAYHQGFISEESRPLTAFVTPWGLYEWIRMPFGLMNAPAAFQRCMEECLEGLRDNICIPYLDDTLVFSKTFDSHVNDVRKVLQRLREYGIKLKPSKCDLFKPQVRYLGRIVSAEGSRVDPADFEAVRALKEIRPETVGQLRKMLGLLTYYRQYIKDFSRSACCLYDLLKADSEKLPDHPRKTKTKKVSHVVPSNKPILWTDQHQQALEQLIECLLHPPVLGFPDFTQPFVVHTDASHQGLGAVLYQKQEGKLRVIAYGSRTLTAAEKNYHYHSSKLEFLALKWAITDKFHDYLYYAPTFTVYSDNNPLCYILSTAKLNATTSRWVADLADFHFTIKYRPGRENGDADALSRMPLDVESLMRECSEELPPDTIAATIQAVEVQKEAVVPWSFSAASMAVSAEGETTTATTSSIPKDGIREAQESDPVIRPVLNFKLSGSKPPVKEQKKFSPKTKCLFREWDKLTIDSDGILYRITTVHKQLVLPEQYKGKVMEELHNNMGHQGTDRTVSLVRDRFFWPYMQSDIEHYVTKTCSCVKQKKPAHATRAPLTNIVTTQPFELVCIDFLHLDRCKGGYEYILVIVDHFTRFTQAYATTSKSGKTAANLIFNDFALKFGFPSRIHHDQGGEFENQLFHQLKKLSGMAGSRTTPYHPMGNGQAERMNRTLLQMLKTLTETQKSNWKESLNKLVYAYNCTRCEVTGYSPFYLLFGRSPRLPVDMLFGLCTEAGSSNQREYVENWKRGMEEAYAIANANAQKAAERSKKYYDTKVRSSVLQPGERVLIKNLTPRGGPGKLRNYWEDTIHTVVRQMGSDLPIYELRPEKGRGRSRVLHRNLLMSCDHLPFETQPEMTKADRSQKTRRHQPASQTLDSDEDSGDEYDLHHEPLQVPTSPTVPEERNAEPAREWEHRPPTVKQTVAVPVPDTLPAQPLVEKRLEETTTVKDLPAEESNLPAENLPDDRPPSAFPSYTDAAEPEEPAYQLPQRERHPPRRITYDQLGIPSCYSIQPQPQLFPVYSAPGLVPWLPSLQQCYFQPPYMYGLQQI</sequence>
<dbReference type="PROSITE" id="PS50994">
    <property type="entry name" value="INTEGRASE"/>
    <property type="match status" value="1"/>
</dbReference>
<evidence type="ECO:0000256" key="8">
    <source>
        <dbReference type="ARBA" id="ARBA00022918"/>
    </source>
</evidence>